<sequence>SQEIRTPKLFSVNYTNQDFWSMKARLVEFMQERFADDFNDFIESSLALLLIENWAFIADTLSFKQDQIANEVFVDTVTEIDNAFRLAMLVGFEPTPPIAAKANFSATLGSLLDTDMVMPAPVRLAVVANDIPTDFELFPADSDNNPIFDENLIIPAGSFTNTSIVGLEGRTFVDSFSGTGLQNQSFRLLESPVIYDSIRLDVDGVRWEQVDYFTDSEPRREYLVEFNSDYEGFVVFGNNRAGAIPPSGASID</sequence>
<protein>
    <recommendedName>
        <fullName evidence="2">Baseplate protein J-like domain-containing protein</fullName>
    </recommendedName>
</protein>
<feature type="non-terminal residue" evidence="1">
    <location>
        <position position="252"/>
    </location>
</feature>
<evidence type="ECO:0000313" key="1">
    <source>
        <dbReference type="EMBL" id="GAI41270.1"/>
    </source>
</evidence>
<feature type="non-terminal residue" evidence="1">
    <location>
        <position position="1"/>
    </location>
</feature>
<reference evidence="1" key="1">
    <citation type="journal article" date="2014" name="Front. Microbiol.">
        <title>High frequency of phylogenetically diverse reductive dehalogenase-homologous genes in deep subseafloor sedimentary metagenomes.</title>
        <authorList>
            <person name="Kawai M."/>
            <person name="Futagami T."/>
            <person name="Toyoda A."/>
            <person name="Takaki Y."/>
            <person name="Nishi S."/>
            <person name="Hori S."/>
            <person name="Arai W."/>
            <person name="Tsubouchi T."/>
            <person name="Morono Y."/>
            <person name="Uchiyama I."/>
            <person name="Ito T."/>
            <person name="Fujiyama A."/>
            <person name="Inagaki F."/>
            <person name="Takami H."/>
        </authorList>
    </citation>
    <scope>NUCLEOTIDE SEQUENCE</scope>
    <source>
        <strain evidence="1">Expedition CK06-06</strain>
    </source>
</reference>
<name>X1PQB7_9ZZZZ</name>
<organism evidence="1">
    <name type="scientific">marine sediment metagenome</name>
    <dbReference type="NCBI Taxonomy" id="412755"/>
    <lineage>
        <taxon>unclassified sequences</taxon>
        <taxon>metagenomes</taxon>
        <taxon>ecological metagenomes</taxon>
    </lineage>
</organism>
<accession>X1PQB7</accession>
<dbReference type="EMBL" id="BARV01031756">
    <property type="protein sequence ID" value="GAI41270.1"/>
    <property type="molecule type" value="Genomic_DNA"/>
</dbReference>
<proteinExistence type="predicted"/>
<evidence type="ECO:0008006" key="2">
    <source>
        <dbReference type="Google" id="ProtNLM"/>
    </source>
</evidence>
<gene>
    <name evidence="1" type="ORF">S06H3_50193</name>
</gene>
<dbReference type="AlphaFoldDB" id="X1PQB7"/>
<comment type="caution">
    <text evidence="1">The sequence shown here is derived from an EMBL/GenBank/DDBJ whole genome shotgun (WGS) entry which is preliminary data.</text>
</comment>